<dbReference type="Proteomes" id="UP001186974">
    <property type="component" value="Unassembled WGS sequence"/>
</dbReference>
<accession>A0ACC3D2A0</accession>
<gene>
    <name evidence="1" type="ORF">LTS18_008067</name>
</gene>
<name>A0ACC3D2A0_9PEZI</name>
<evidence type="ECO:0000313" key="2">
    <source>
        <dbReference type="Proteomes" id="UP001186974"/>
    </source>
</evidence>
<evidence type="ECO:0000313" key="1">
    <source>
        <dbReference type="EMBL" id="KAK3060649.1"/>
    </source>
</evidence>
<organism evidence="1 2">
    <name type="scientific">Coniosporium uncinatum</name>
    <dbReference type="NCBI Taxonomy" id="93489"/>
    <lineage>
        <taxon>Eukaryota</taxon>
        <taxon>Fungi</taxon>
        <taxon>Dikarya</taxon>
        <taxon>Ascomycota</taxon>
        <taxon>Pezizomycotina</taxon>
        <taxon>Dothideomycetes</taxon>
        <taxon>Dothideomycetes incertae sedis</taxon>
        <taxon>Coniosporium</taxon>
    </lineage>
</organism>
<sequence>EISDHSHVIHGGSNFGFNTEYDDLMASECTSCRVKQDNSAYWTPALYFMYTNGTTEIVPQVGGMLAYYLLYGENVQAFPKGFRLLAGDQRQRNFSGLAVPDPDKSLWTADDKTQDALARKALGFNCLNYGATPEGTLYRHFMPDKEYLDANCANGLRLELMFPSCWNGKDLDSDDHKSHMAYPDLVMGGTCPEGFETQLVSMLYETIWNTYAFKGVEGQFVLANGDPTGYGYHGDFLMGWDESLLQDAVETCTSDSGEIEACPVFELQSEEQGAQCLMEMPTTLDKDDCEGPREGICGNVPVQSGPEYASKLDATPKASGVAETTSAVPSTTSFAPVVPVQSYAPGTKVATDKYGGGVTVARLPAAPAASSAAAQADSASESSSDEGGEFYNAPASSMTTPAPVAPASEDNPNIVSTMTYTSNGGVYEVFIEEVEVTVTATGPAETSVSRVKRHAHRRRHGHNNL</sequence>
<feature type="non-terminal residue" evidence="1">
    <location>
        <position position="1"/>
    </location>
</feature>
<dbReference type="EMBL" id="JAWDJW010008401">
    <property type="protein sequence ID" value="KAK3060649.1"/>
    <property type="molecule type" value="Genomic_DNA"/>
</dbReference>
<reference evidence="1" key="1">
    <citation type="submission" date="2024-09" db="EMBL/GenBank/DDBJ databases">
        <title>Black Yeasts Isolated from many extreme environments.</title>
        <authorList>
            <person name="Coleine C."/>
            <person name="Stajich J.E."/>
            <person name="Selbmann L."/>
        </authorList>
    </citation>
    <scope>NUCLEOTIDE SEQUENCE</scope>
    <source>
        <strain evidence="1">CCFEE 5737</strain>
    </source>
</reference>
<comment type="caution">
    <text evidence="1">The sequence shown here is derived from an EMBL/GenBank/DDBJ whole genome shotgun (WGS) entry which is preliminary data.</text>
</comment>
<protein>
    <submittedName>
        <fullName evidence="1">Uncharacterized protein</fullName>
    </submittedName>
</protein>
<proteinExistence type="predicted"/>
<keyword evidence="2" id="KW-1185">Reference proteome</keyword>